<gene>
    <name evidence="1" type="ORF">KHC33_12485</name>
</gene>
<dbReference type="EMBL" id="CP075546">
    <property type="protein sequence ID" value="QVV88146.1"/>
    <property type="molecule type" value="Genomic_DNA"/>
</dbReference>
<dbReference type="InterPro" id="IPR036102">
    <property type="entry name" value="OsmC/Ohrsf"/>
</dbReference>
<organism evidence="1 2">
    <name type="scientific">Methanospirillum purgamenti</name>
    <dbReference type="NCBI Taxonomy" id="2834276"/>
    <lineage>
        <taxon>Archaea</taxon>
        <taxon>Methanobacteriati</taxon>
        <taxon>Methanobacteriota</taxon>
        <taxon>Stenosarchaea group</taxon>
        <taxon>Methanomicrobia</taxon>
        <taxon>Methanomicrobiales</taxon>
        <taxon>Methanospirillaceae</taxon>
        <taxon>Methanospirillum</taxon>
    </lineage>
</organism>
<dbReference type="InterPro" id="IPR003718">
    <property type="entry name" value="OsmC/Ohr_fam"/>
</dbReference>
<proteinExistence type="predicted"/>
<dbReference type="PANTHER" id="PTHR34352:SF1">
    <property type="entry name" value="PROTEIN YHFA"/>
    <property type="match status" value="1"/>
</dbReference>
<evidence type="ECO:0000313" key="1">
    <source>
        <dbReference type="EMBL" id="QVV88146.1"/>
    </source>
</evidence>
<sequence length="151" mass="16441">MNTEISWDPARMEFKPVTMTVVHDGGMSFSATTSTGLTIPIDAHVHLGGKGKIPNPIDYLFASLGGCIGIKILLDLGDKGLAPELLKIETNAIRKQDLPATFESVHHIITLTGAFSDEIISDTLEKTMKLLCPIAAIFGETAKMTWEYRIL</sequence>
<dbReference type="InterPro" id="IPR015946">
    <property type="entry name" value="KH_dom-like_a/b"/>
</dbReference>
<dbReference type="Proteomes" id="UP000680656">
    <property type="component" value="Chromosome"/>
</dbReference>
<protein>
    <submittedName>
        <fullName evidence="1">OsmC family protein</fullName>
    </submittedName>
</protein>
<dbReference type="Gene3D" id="3.30.300.20">
    <property type="match status" value="1"/>
</dbReference>
<dbReference type="KEGG" id="mrtj:KHC33_12485"/>
<dbReference type="GeneID" id="65098015"/>
<dbReference type="Pfam" id="PF02566">
    <property type="entry name" value="OsmC"/>
    <property type="match status" value="1"/>
</dbReference>
<evidence type="ECO:0000313" key="2">
    <source>
        <dbReference type="Proteomes" id="UP000680656"/>
    </source>
</evidence>
<accession>A0A8E7B0N6</accession>
<name>A0A8E7B0N6_9EURY</name>
<dbReference type="PANTHER" id="PTHR34352">
    <property type="entry name" value="PROTEIN YHFA"/>
    <property type="match status" value="1"/>
</dbReference>
<dbReference type="SUPFAM" id="SSF82784">
    <property type="entry name" value="OsmC-like"/>
    <property type="match status" value="1"/>
</dbReference>
<reference evidence="1 2" key="1">
    <citation type="submission" date="2021-05" db="EMBL/GenBank/DDBJ databases">
        <title>A novel Methanospirillum isolate from a pyrite-forming mixed culture.</title>
        <authorList>
            <person name="Bunk B."/>
            <person name="Sproer C."/>
            <person name="Spring S."/>
            <person name="Pester M."/>
        </authorList>
    </citation>
    <scope>NUCLEOTIDE SEQUENCE [LARGE SCALE GENOMIC DNA]</scope>
    <source>
        <strain evidence="1 2">J.3.6.1-F.2.7.3</strain>
    </source>
</reference>
<keyword evidence="2" id="KW-1185">Reference proteome</keyword>
<dbReference type="RefSeq" id="WP_214418963.1">
    <property type="nucleotide sequence ID" value="NZ_CP075546.1"/>
</dbReference>
<dbReference type="AlphaFoldDB" id="A0A8E7B0N6"/>